<keyword evidence="5" id="KW-0963">Cytoplasm</keyword>
<comment type="similarity">
    <text evidence="3">Belongs to the MLLT11 family.</text>
</comment>
<evidence type="ECO:0000256" key="5">
    <source>
        <dbReference type="ARBA" id="ARBA00022490"/>
    </source>
</evidence>
<keyword evidence="8" id="KW-0539">Nucleus</keyword>
<feature type="region of interest" description="Disordered" evidence="9">
    <location>
        <begin position="80"/>
        <end position="99"/>
    </location>
</feature>
<protein>
    <recommendedName>
        <fullName evidence="4">Protein AF1q</fullName>
    </recommendedName>
</protein>
<keyword evidence="6" id="KW-0832">Ubl conjugation</keyword>
<dbReference type="GO" id="GO:0045893">
    <property type="term" value="P:positive regulation of DNA-templated transcription"/>
    <property type="evidence" value="ECO:0007669"/>
    <property type="project" value="TreeGrafter"/>
</dbReference>
<evidence type="ECO:0000259" key="10">
    <source>
        <dbReference type="Pfam" id="PF15017"/>
    </source>
</evidence>
<comment type="subcellular location">
    <subcellularLocation>
        <location evidence="2">Cytoplasm</location>
        <location evidence="2">Cytoskeleton</location>
        <location evidence="2">Microtubule organizing center</location>
        <location evidence="2">Centrosome</location>
    </subcellularLocation>
    <subcellularLocation>
        <location evidence="1">Nucleus</location>
    </subcellularLocation>
</comment>
<dbReference type="PANTHER" id="PTHR15404">
    <property type="entry name" value="PROTEIN AF1Q"/>
    <property type="match status" value="1"/>
</dbReference>
<evidence type="ECO:0000256" key="7">
    <source>
        <dbReference type="ARBA" id="ARBA00023212"/>
    </source>
</evidence>
<evidence type="ECO:0000256" key="1">
    <source>
        <dbReference type="ARBA" id="ARBA00004123"/>
    </source>
</evidence>
<dbReference type="OrthoDB" id="9991950at2759"/>
<dbReference type="InterPro" id="IPR026778">
    <property type="entry name" value="MLLT11_fam"/>
</dbReference>
<dbReference type="AlphaFoldDB" id="A0A9Q1EJ08"/>
<gene>
    <name evidence="11" type="ORF">SKAU_G00342660</name>
</gene>
<dbReference type="GO" id="GO:0097190">
    <property type="term" value="P:apoptotic signaling pathway"/>
    <property type="evidence" value="ECO:0007669"/>
    <property type="project" value="InterPro"/>
</dbReference>
<organism evidence="11 12">
    <name type="scientific">Synaphobranchus kaupii</name>
    <name type="common">Kaup's arrowtooth eel</name>
    <dbReference type="NCBI Taxonomy" id="118154"/>
    <lineage>
        <taxon>Eukaryota</taxon>
        <taxon>Metazoa</taxon>
        <taxon>Chordata</taxon>
        <taxon>Craniata</taxon>
        <taxon>Vertebrata</taxon>
        <taxon>Euteleostomi</taxon>
        <taxon>Actinopterygii</taxon>
        <taxon>Neopterygii</taxon>
        <taxon>Teleostei</taxon>
        <taxon>Anguilliformes</taxon>
        <taxon>Synaphobranchidae</taxon>
        <taxon>Synaphobranchus</taxon>
    </lineage>
</organism>
<dbReference type="GO" id="GO:0005829">
    <property type="term" value="C:cytosol"/>
    <property type="evidence" value="ECO:0007669"/>
    <property type="project" value="TreeGrafter"/>
</dbReference>
<accession>A0A9Q1EJ08</accession>
<evidence type="ECO:0000256" key="9">
    <source>
        <dbReference type="SAM" id="MobiDB-lite"/>
    </source>
</evidence>
<feature type="domain" description="Putative WW-binding" evidence="10">
    <location>
        <begin position="53"/>
        <end position="122"/>
    </location>
</feature>
<keyword evidence="7" id="KW-0206">Cytoskeleton</keyword>
<dbReference type="PANTHER" id="PTHR15404:SF2">
    <property type="entry name" value="PROTEIN AF1Q"/>
    <property type="match status" value="1"/>
</dbReference>
<dbReference type="GO" id="GO:0005654">
    <property type="term" value="C:nucleoplasm"/>
    <property type="evidence" value="ECO:0007669"/>
    <property type="project" value="TreeGrafter"/>
</dbReference>
<dbReference type="Proteomes" id="UP001152622">
    <property type="component" value="Chromosome 16"/>
</dbReference>
<dbReference type="GO" id="GO:0051901">
    <property type="term" value="P:positive regulation of mitochondrial depolarization"/>
    <property type="evidence" value="ECO:0007669"/>
    <property type="project" value="TreeGrafter"/>
</dbReference>
<evidence type="ECO:0000256" key="8">
    <source>
        <dbReference type="ARBA" id="ARBA00023242"/>
    </source>
</evidence>
<dbReference type="EMBL" id="JAINUF010000016">
    <property type="protein sequence ID" value="KAJ8339633.1"/>
    <property type="molecule type" value="Genomic_DNA"/>
</dbReference>
<evidence type="ECO:0000256" key="3">
    <source>
        <dbReference type="ARBA" id="ARBA00008177"/>
    </source>
</evidence>
<dbReference type="GO" id="GO:0005813">
    <property type="term" value="C:centrosome"/>
    <property type="evidence" value="ECO:0007669"/>
    <property type="project" value="UniProtKB-SubCell"/>
</dbReference>
<sequence>MHVNTKTSTATGGELNKSVFSPRSKELPQKESCSLRCRDLKKTFEMLDTPNTQYDSFLFWRQPIPVLDLSELEGLGLVDGPPIKGGQGEKKLKASQKAQDWQESEEAGLSEYNSFNYWREPIAGIDSLDFNLLL</sequence>
<evidence type="ECO:0000313" key="11">
    <source>
        <dbReference type="EMBL" id="KAJ8339633.1"/>
    </source>
</evidence>
<reference evidence="11" key="1">
    <citation type="journal article" date="2023" name="Science">
        <title>Genome structures resolve the early diversification of teleost fishes.</title>
        <authorList>
            <person name="Parey E."/>
            <person name="Louis A."/>
            <person name="Montfort J."/>
            <person name="Bouchez O."/>
            <person name="Roques C."/>
            <person name="Iampietro C."/>
            <person name="Lluch J."/>
            <person name="Castinel A."/>
            <person name="Donnadieu C."/>
            <person name="Desvignes T."/>
            <person name="Floi Bucao C."/>
            <person name="Jouanno E."/>
            <person name="Wen M."/>
            <person name="Mejri S."/>
            <person name="Dirks R."/>
            <person name="Jansen H."/>
            <person name="Henkel C."/>
            <person name="Chen W.J."/>
            <person name="Zahm M."/>
            <person name="Cabau C."/>
            <person name="Klopp C."/>
            <person name="Thompson A.W."/>
            <person name="Robinson-Rechavi M."/>
            <person name="Braasch I."/>
            <person name="Lecointre G."/>
            <person name="Bobe J."/>
            <person name="Postlethwait J.H."/>
            <person name="Berthelot C."/>
            <person name="Roest Crollius H."/>
            <person name="Guiguen Y."/>
        </authorList>
    </citation>
    <scope>NUCLEOTIDE SEQUENCE</scope>
    <source>
        <strain evidence="11">WJC10195</strain>
    </source>
</reference>
<proteinExistence type="inferred from homology"/>
<comment type="caution">
    <text evidence="11">The sequence shown here is derived from an EMBL/GenBank/DDBJ whole genome shotgun (WGS) entry which is preliminary data.</text>
</comment>
<dbReference type="Pfam" id="PF15017">
    <property type="entry name" value="WRNPLPNID"/>
    <property type="match status" value="1"/>
</dbReference>
<name>A0A9Q1EJ08_SYNKA</name>
<evidence type="ECO:0000256" key="4">
    <source>
        <dbReference type="ARBA" id="ARBA00021807"/>
    </source>
</evidence>
<dbReference type="InterPro" id="IPR033461">
    <property type="entry name" value="WRNPLPNID"/>
</dbReference>
<evidence type="ECO:0000256" key="6">
    <source>
        <dbReference type="ARBA" id="ARBA00022843"/>
    </source>
</evidence>
<dbReference type="GO" id="GO:0090200">
    <property type="term" value="P:positive regulation of release of cytochrome c from mitochondria"/>
    <property type="evidence" value="ECO:0007669"/>
    <property type="project" value="TreeGrafter"/>
</dbReference>
<evidence type="ECO:0000256" key="2">
    <source>
        <dbReference type="ARBA" id="ARBA00004300"/>
    </source>
</evidence>
<feature type="region of interest" description="Disordered" evidence="9">
    <location>
        <begin position="1"/>
        <end position="28"/>
    </location>
</feature>
<keyword evidence="12" id="KW-1185">Reference proteome</keyword>
<feature type="compositionally biased region" description="Polar residues" evidence="9">
    <location>
        <begin position="1"/>
        <end position="11"/>
    </location>
</feature>
<evidence type="ECO:0000313" key="12">
    <source>
        <dbReference type="Proteomes" id="UP001152622"/>
    </source>
</evidence>